<name>A0A0N4V396_ENTVE</name>
<dbReference type="STRING" id="51028.A0A0N4V396"/>
<feature type="domain" description="Carboxylesterase type B" evidence="1">
    <location>
        <begin position="17"/>
        <end position="475"/>
    </location>
</feature>
<dbReference type="InterPro" id="IPR002018">
    <property type="entry name" value="CarbesteraseB"/>
</dbReference>
<protein>
    <submittedName>
        <fullName evidence="4">COesterase domain-containing protein</fullName>
    </submittedName>
</protein>
<dbReference type="EMBL" id="UXUI01007799">
    <property type="protein sequence ID" value="VDD89472.1"/>
    <property type="molecule type" value="Genomic_DNA"/>
</dbReference>
<dbReference type="AlphaFoldDB" id="A0A0N4V396"/>
<proteinExistence type="predicted"/>
<dbReference type="InterPro" id="IPR050309">
    <property type="entry name" value="Type-B_Carboxylest/Lipase"/>
</dbReference>
<dbReference type="WBParaSite" id="EVEC_0000451501-mRNA-1">
    <property type="protein sequence ID" value="EVEC_0000451501-mRNA-1"/>
    <property type="gene ID" value="EVEC_0000451501"/>
</dbReference>
<dbReference type="Gene3D" id="3.40.50.1820">
    <property type="entry name" value="alpha/beta hydrolase"/>
    <property type="match status" value="1"/>
</dbReference>
<sequence>MTTTTTLTEHNGANCDETVFTPDGPVVGRKTIAANGQQVYTFQGIPYAQAPTGNYRFQYPIKVKSWADLAKNASSYYQDACLQKDTLSAIGTEDCLRISIFTIDRDDEKLLPVFVWIHTHHSKGGISEVSPESGYKNNIAARGIVAVTFNFRVGVMALNETINLGFKDQQMALQWIKENIEYFGGDPARVTLAGSGSGAEFVLVHMKDKASSGLFSAAILQSGQYARERFMSCLAIEQLKKRIGCHEKDLQCLNRKSSNDLLDASEDLNFVPCINHFKVNDPIVNKVPVLIGVNKDESASDEIFRILYKKSEIANFNETDFIKKLNHTAEALAMENDWAYTHTRRLLLRNYFENPPKLPETWFSRFVKMTTESEYEGPMLQVIKRLEGVNVYAYLFSHYSDAEMIGLPWKGVLHGSELQYLFSQPGISIRKDLSFSPTTSDLNMVNTMGALWANFIKYRDPTPERKKFRWIKVASPRTFENGSLNHVILKPSPVQLSHLTSDTVTVWVGELRDYMDAQKKI</sequence>
<organism evidence="4">
    <name type="scientific">Enterobius vermicularis</name>
    <name type="common">Human pinworm</name>
    <dbReference type="NCBI Taxonomy" id="51028"/>
    <lineage>
        <taxon>Eukaryota</taxon>
        <taxon>Metazoa</taxon>
        <taxon>Ecdysozoa</taxon>
        <taxon>Nematoda</taxon>
        <taxon>Chromadorea</taxon>
        <taxon>Rhabditida</taxon>
        <taxon>Spirurina</taxon>
        <taxon>Oxyuridomorpha</taxon>
        <taxon>Oxyuroidea</taxon>
        <taxon>Oxyuridae</taxon>
        <taxon>Enterobius</taxon>
    </lineage>
</organism>
<evidence type="ECO:0000313" key="4">
    <source>
        <dbReference type="WBParaSite" id="EVEC_0000451501-mRNA-1"/>
    </source>
</evidence>
<dbReference type="OrthoDB" id="19653at2759"/>
<reference evidence="2 3" key="2">
    <citation type="submission" date="2018-10" db="EMBL/GenBank/DDBJ databases">
        <authorList>
            <consortium name="Pathogen Informatics"/>
        </authorList>
    </citation>
    <scope>NUCLEOTIDE SEQUENCE [LARGE SCALE GENOMIC DNA]</scope>
</reference>
<gene>
    <name evidence="2" type="ORF">EVEC_LOCUS4223</name>
</gene>
<dbReference type="PANTHER" id="PTHR11559">
    <property type="entry name" value="CARBOXYLESTERASE"/>
    <property type="match status" value="1"/>
</dbReference>
<dbReference type="Proteomes" id="UP000274131">
    <property type="component" value="Unassembled WGS sequence"/>
</dbReference>
<reference evidence="4" key="1">
    <citation type="submission" date="2017-02" db="UniProtKB">
        <authorList>
            <consortium name="WormBaseParasite"/>
        </authorList>
    </citation>
    <scope>IDENTIFICATION</scope>
</reference>
<evidence type="ECO:0000313" key="2">
    <source>
        <dbReference type="EMBL" id="VDD89472.1"/>
    </source>
</evidence>
<dbReference type="ESTHER" id="entve-a0a0n4v396">
    <property type="family name" value="Carb_B_Nematoda"/>
</dbReference>
<keyword evidence="3" id="KW-1185">Reference proteome</keyword>
<dbReference type="Pfam" id="PF00135">
    <property type="entry name" value="COesterase"/>
    <property type="match status" value="1"/>
</dbReference>
<evidence type="ECO:0000313" key="3">
    <source>
        <dbReference type="Proteomes" id="UP000274131"/>
    </source>
</evidence>
<dbReference type="SUPFAM" id="SSF53474">
    <property type="entry name" value="alpha/beta-Hydrolases"/>
    <property type="match status" value="1"/>
</dbReference>
<evidence type="ECO:0000259" key="1">
    <source>
        <dbReference type="Pfam" id="PF00135"/>
    </source>
</evidence>
<accession>A0A0N4V396</accession>
<dbReference type="InterPro" id="IPR029058">
    <property type="entry name" value="AB_hydrolase_fold"/>
</dbReference>